<sequence>MNKFWIITSHTYVTKLKSKAFYISTILILFFLMLMLNFDSIIESFVGDDEKKVAIIDESDILLEYITVQPNEEVNMEPFTESVEEAKSLVLEGDYDALLLLNLDSNGFPEATFFAENITDSSLQTTIQQQLQQAKVALTTSKLGVDQSEIANMFIPVEWTTVALDTNSKSQEELDQARGIVYLILLFLYVSVIMYGSIIATDVATEKSSRVMELLISSVSPIVHMFAKIIGIALVGLTQIALFILVSFIMLQVNKDRVGGILESFGLQDASISIILYGILFFLLGYFLYATLAAMLGSLVTRVEEANQIITPLIMLLALAFFLAIFGMNTPDSQLVTITSYIPFFSPMLMFIRVGLLDIAAWEVLLSVGVLLVTILLLAIIGAKVYKGGVLMYGKSNAFKDIKKALQLTKKE</sequence>
<dbReference type="GO" id="GO:0140359">
    <property type="term" value="F:ABC-type transporter activity"/>
    <property type="evidence" value="ECO:0007669"/>
    <property type="project" value="InterPro"/>
</dbReference>
<dbReference type="GO" id="GO:0005886">
    <property type="term" value="C:plasma membrane"/>
    <property type="evidence" value="ECO:0007669"/>
    <property type="project" value="UniProtKB-SubCell"/>
</dbReference>
<keyword evidence="5 6" id="KW-0472">Membrane</keyword>
<name>A0A916W7S7_9BACI</name>
<dbReference type="PANTHER" id="PTHR30294:SF29">
    <property type="entry name" value="MULTIDRUG ABC TRANSPORTER PERMEASE YBHS-RELATED"/>
    <property type="match status" value="1"/>
</dbReference>
<evidence type="ECO:0000313" key="8">
    <source>
        <dbReference type="EMBL" id="GGA73350.1"/>
    </source>
</evidence>
<keyword evidence="2" id="KW-1003">Cell membrane</keyword>
<reference evidence="8" key="1">
    <citation type="journal article" date="2014" name="Int. J. Syst. Evol. Microbiol.">
        <title>Complete genome sequence of Corynebacterium casei LMG S-19264T (=DSM 44701T), isolated from a smear-ripened cheese.</title>
        <authorList>
            <consortium name="US DOE Joint Genome Institute (JGI-PGF)"/>
            <person name="Walter F."/>
            <person name="Albersmeier A."/>
            <person name="Kalinowski J."/>
            <person name="Ruckert C."/>
        </authorList>
    </citation>
    <scope>NUCLEOTIDE SEQUENCE</scope>
    <source>
        <strain evidence="8">CGMCC 1.12408</strain>
    </source>
</reference>
<evidence type="ECO:0000256" key="5">
    <source>
        <dbReference type="ARBA" id="ARBA00023136"/>
    </source>
</evidence>
<dbReference type="SUPFAM" id="SSF53850">
    <property type="entry name" value="Periplasmic binding protein-like II"/>
    <property type="match status" value="1"/>
</dbReference>
<evidence type="ECO:0000259" key="7">
    <source>
        <dbReference type="Pfam" id="PF12698"/>
    </source>
</evidence>
<feature type="transmembrane region" description="Helical" evidence="6">
    <location>
        <begin position="20"/>
        <end position="38"/>
    </location>
</feature>
<comment type="caution">
    <text evidence="8">The sequence shown here is derived from an EMBL/GenBank/DDBJ whole genome shotgun (WGS) entry which is preliminary data.</text>
</comment>
<feature type="transmembrane region" description="Helical" evidence="6">
    <location>
        <begin position="309"/>
        <end position="328"/>
    </location>
</feature>
<dbReference type="EMBL" id="BMEY01000007">
    <property type="protein sequence ID" value="GGA73350.1"/>
    <property type="molecule type" value="Genomic_DNA"/>
</dbReference>
<reference evidence="8" key="2">
    <citation type="submission" date="2020-09" db="EMBL/GenBank/DDBJ databases">
        <authorList>
            <person name="Sun Q."/>
            <person name="Zhou Y."/>
        </authorList>
    </citation>
    <scope>NUCLEOTIDE SEQUENCE</scope>
    <source>
        <strain evidence="8">CGMCC 1.12408</strain>
    </source>
</reference>
<keyword evidence="4 6" id="KW-1133">Transmembrane helix</keyword>
<evidence type="ECO:0000256" key="1">
    <source>
        <dbReference type="ARBA" id="ARBA00004651"/>
    </source>
</evidence>
<protein>
    <recommendedName>
        <fullName evidence="7">ABC-2 type transporter transmembrane domain-containing protein</fullName>
    </recommendedName>
</protein>
<feature type="domain" description="ABC-2 type transporter transmembrane" evidence="7">
    <location>
        <begin position="19"/>
        <end position="383"/>
    </location>
</feature>
<proteinExistence type="predicted"/>
<evidence type="ECO:0000313" key="9">
    <source>
        <dbReference type="Proteomes" id="UP000613512"/>
    </source>
</evidence>
<feature type="transmembrane region" description="Helical" evidence="6">
    <location>
        <begin position="225"/>
        <end position="253"/>
    </location>
</feature>
<feature type="transmembrane region" description="Helical" evidence="6">
    <location>
        <begin position="179"/>
        <end position="205"/>
    </location>
</feature>
<dbReference type="Pfam" id="PF12698">
    <property type="entry name" value="ABC2_membrane_3"/>
    <property type="match status" value="1"/>
</dbReference>
<feature type="transmembrane region" description="Helical" evidence="6">
    <location>
        <begin position="364"/>
        <end position="386"/>
    </location>
</feature>
<dbReference type="PANTHER" id="PTHR30294">
    <property type="entry name" value="MEMBRANE COMPONENT OF ABC TRANSPORTER YHHJ-RELATED"/>
    <property type="match status" value="1"/>
</dbReference>
<evidence type="ECO:0000256" key="4">
    <source>
        <dbReference type="ARBA" id="ARBA00022989"/>
    </source>
</evidence>
<evidence type="ECO:0000256" key="3">
    <source>
        <dbReference type="ARBA" id="ARBA00022692"/>
    </source>
</evidence>
<evidence type="ECO:0000256" key="2">
    <source>
        <dbReference type="ARBA" id="ARBA00022475"/>
    </source>
</evidence>
<keyword evidence="9" id="KW-1185">Reference proteome</keyword>
<dbReference type="InterPro" id="IPR013525">
    <property type="entry name" value="ABC2_TM"/>
</dbReference>
<dbReference type="AlphaFoldDB" id="A0A916W7S7"/>
<feature type="transmembrane region" description="Helical" evidence="6">
    <location>
        <begin position="274"/>
        <end position="297"/>
    </location>
</feature>
<comment type="subcellular location">
    <subcellularLocation>
        <location evidence="1">Cell membrane</location>
        <topology evidence="1">Multi-pass membrane protein</topology>
    </subcellularLocation>
</comment>
<accession>A0A916W7S7</accession>
<dbReference type="InterPro" id="IPR051449">
    <property type="entry name" value="ABC-2_transporter_component"/>
</dbReference>
<dbReference type="Proteomes" id="UP000613512">
    <property type="component" value="Unassembled WGS sequence"/>
</dbReference>
<keyword evidence="3 6" id="KW-0812">Transmembrane</keyword>
<evidence type="ECO:0000256" key="6">
    <source>
        <dbReference type="SAM" id="Phobius"/>
    </source>
</evidence>
<organism evidence="8 9">
    <name type="scientific">Ornithinibacillus halotolerans</name>
    <dbReference type="NCBI Taxonomy" id="1274357"/>
    <lineage>
        <taxon>Bacteria</taxon>
        <taxon>Bacillati</taxon>
        <taxon>Bacillota</taxon>
        <taxon>Bacilli</taxon>
        <taxon>Bacillales</taxon>
        <taxon>Bacillaceae</taxon>
        <taxon>Ornithinibacillus</taxon>
    </lineage>
</organism>
<gene>
    <name evidence="8" type="primary">yhaP</name>
    <name evidence="8" type="ORF">GCM10008025_16350</name>
</gene>
<feature type="transmembrane region" description="Helical" evidence="6">
    <location>
        <begin position="335"/>
        <end position="352"/>
    </location>
</feature>
<dbReference type="Gene3D" id="3.40.190.10">
    <property type="entry name" value="Periplasmic binding protein-like II"/>
    <property type="match status" value="1"/>
</dbReference>